<reference evidence="2" key="1">
    <citation type="submission" date="2021-03" db="EMBL/GenBank/DDBJ databases">
        <title>Molecular epidemiology and mechanisms of colistin and carbapenem resistance in Enterobacteriaceae from clinical isolates, the environment and porcine samples in Pretoria, South Africa.</title>
        <authorList>
            <person name="Bogoshi D."/>
            <person name="Mbelle N.M."/>
            <person name="Naidoo V."/>
            <person name="Osei Sekyere J."/>
        </authorList>
    </citation>
    <scope>NUCLEOTIDE SEQUENCE</scope>
    <source>
        <strain evidence="2">C027</strain>
    </source>
</reference>
<evidence type="ECO:0000313" key="3">
    <source>
        <dbReference type="Proteomes" id="UP000664002"/>
    </source>
</evidence>
<gene>
    <name evidence="2" type="ORF">J4730_21405</name>
</gene>
<dbReference type="Proteomes" id="UP000664002">
    <property type="component" value="Unassembled WGS sequence"/>
</dbReference>
<organism evidence="2 3">
    <name type="scientific">Klebsiella pneumoniae</name>
    <dbReference type="NCBI Taxonomy" id="573"/>
    <lineage>
        <taxon>Bacteria</taxon>
        <taxon>Pseudomonadati</taxon>
        <taxon>Pseudomonadota</taxon>
        <taxon>Gammaproteobacteria</taxon>
        <taxon>Enterobacterales</taxon>
        <taxon>Enterobacteriaceae</taxon>
        <taxon>Klebsiella/Raoultella group</taxon>
        <taxon>Klebsiella</taxon>
        <taxon>Klebsiella pneumoniae complex</taxon>
    </lineage>
</organism>
<feature type="region of interest" description="Disordered" evidence="1">
    <location>
        <begin position="63"/>
        <end position="88"/>
    </location>
</feature>
<accession>A0A939SN75</accession>
<evidence type="ECO:0000313" key="2">
    <source>
        <dbReference type="EMBL" id="MBO1997684.1"/>
    </source>
</evidence>
<dbReference type="AlphaFoldDB" id="A0A939SN75"/>
<evidence type="ECO:0000256" key="1">
    <source>
        <dbReference type="SAM" id="MobiDB-lite"/>
    </source>
</evidence>
<name>A0A939SN75_KLEPN</name>
<feature type="region of interest" description="Disordered" evidence="1">
    <location>
        <begin position="1"/>
        <end position="44"/>
    </location>
</feature>
<protein>
    <submittedName>
        <fullName evidence="2">Uncharacterized protein</fullName>
    </submittedName>
</protein>
<dbReference type="EMBL" id="JAGETM010000031">
    <property type="protein sequence ID" value="MBO1997684.1"/>
    <property type="molecule type" value="Genomic_DNA"/>
</dbReference>
<sequence>MDEQLKQSALDFHEFPVPGKSSLADQTSRHPARSGAGLLAGRRSPLPEIEKIRWPPTNTLPVATRWRSSPTAPRCWGSATSARWPVSR</sequence>
<comment type="caution">
    <text evidence="2">The sequence shown here is derived from an EMBL/GenBank/DDBJ whole genome shotgun (WGS) entry which is preliminary data.</text>
</comment>
<proteinExistence type="predicted"/>